<comment type="catalytic activity">
    <reaction evidence="10">
        <text>glycyl-[formate C-acetyltransferase] + reduced [flavodoxin] + S-adenosyl-L-methionine = glycin-2-yl radical-[formate C-acetyltransferase] + semiquinone [flavodoxin] + 5'-deoxyadenosine + L-methionine + H(+)</text>
        <dbReference type="Rhea" id="RHEA:19225"/>
        <dbReference type="Rhea" id="RHEA-COMP:10622"/>
        <dbReference type="Rhea" id="RHEA-COMP:12190"/>
        <dbReference type="Rhea" id="RHEA-COMP:12191"/>
        <dbReference type="Rhea" id="RHEA-COMP:14480"/>
        <dbReference type="ChEBI" id="CHEBI:15378"/>
        <dbReference type="ChEBI" id="CHEBI:17319"/>
        <dbReference type="ChEBI" id="CHEBI:29947"/>
        <dbReference type="ChEBI" id="CHEBI:32722"/>
        <dbReference type="ChEBI" id="CHEBI:57618"/>
        <dbReference type="ChEBI" id="CHEBI:57844"/>
        <dbReference type="ChEBI" id="CHEBI:59789"/>
        <dbReference type="ChEBI" id="CHEBI:140311"/>
        <dbReference type="EC" id="1.97.1.4"/>
    </reaction>
</comment>
<dbReference type="InterPro" id="IPR013785">
    <property type="entry name" value="Aldolase_TIM"/>
</dbReference>
<dbReference type="Proteomes" id="UP000019681">
    <property type="component" value="Unassembled WGS sequence"/>
</dbReference>
<reference evidence="12 13" key="1">
    <citation type="journal article" date="2014" name="Genome Announc.">
        <title>Draft Genome Sequence of Fervidicella metallireducens Strain AeBT, an Iron-Reducing Thermoanaerobe from the Great Artesian Basin.</title>
        <authorList>
            <person name="Patel B.K."/>
        </authorList>
    </citation>
    <scope>NUCLEOTIDE SEQUENCE [LARGE SCALE GENOMIC DNA]</scope>
    <source>
        <strain evidence="12 13">AeB</strain>
    </source>
</reference>
<comment type="function">
    <text evidence="1 10">Activation of pyruvate formate-lyase under anaerobic conditions by generation of an organic free radical, using S-adenosylmethionine and reduced flavodoxin as cosubstrates to produce 5'-deoxy-adenosine.</text>
</comment>
<comment type="similarity">
    <text evidence="2 10">Belongs to the organic radical-activating enzymes family.</text>
</comment>
<dbReference type="GO" id="GO:0046872">
    <property type="term" value="F:metal ion binding"/>
    <property type="evidence" value="ECO:0007669"/>
    <property type="project" value="UniProtKB-UniRule"/>
</dbReference>
<dbReference type="PROSITE" id="PS01087">
    <property type="entry name" value="RADICAL_ACTIVATING"/>
    <property type="match status" value="1"/>
</dbReference>
<keyword evidence="5 10" id="KW-0949">S-adenosyl-L-methionine</keyword>
<comment type="caution">
    <text evidence="12">The sequence shown here is derived from an EMBL/GenBank/DDBJ whole genome shotgun (WGS) entry which is preliminary data.</text>
</comment>
<evidence type="ECO:0000256" key="3">
    <source>
        <dbReference type="ARBA" id="ARBA00021356"/>
    </source>
</evidence>
<keyword evidence="9 10" id="KW-0411">Iron-sulfur</keyword>
<dbReference type="Gene3D" id="3.20.20.70">
    <property type="entry name" value="Aldolase class I"/>
    <property type="match status" value="1"/>
</dbReference>
<gene>
    <name evidence="12" type="ORF">Q428_02450</name>
</gene>
<dbReference type="GO" id="GO:0016829">
    <property type="term" value="F:lyase activity"/>
    <property type="evidence" value="ECO:0007669"/>
    <property type="project" value="UniProtKB-KW"/>
</dbReference>
<evidence type="ECO:0000256" key="6">
    <source>
        <dbReference type="ARBA" id="ARBA00022723"/>
    </source>
</evidence>
<evidence type="ECO:0000256" key="9">
    <source>
        <dbReference type="ARBA" id="ARBA00023014"/>
    </source>
</evidence>
<dbReference type="CDD" id="cd01335">
    <property type="entry name" value="Radical_SAM"/>
    <property type="match status" value="1"/>
</dbReference>
<evidence type="ECO:0000256" key="7">
    <source>
        <dbReference type="ARBA" id="ARBA00023002"/>
    </source>
</evidence>
<comment type="subcellular location">
    <subcellularLocation>
        <location evidence="10">Cytoplasm</location>
    </subcellularLocation>
</comment>
<dbReference type="InterPro" id="IPR001989">
    <property type="entry name" value="Radical_activat_CS"/>
</dbReference>
<dbReference type="GO" id="GO:0005737">
    <property type="term" value="C:cytoplasm"/>
    <property type="evidence" value="ECO:0007669"/>
    <property type="project" value="UniProtKB-SubCell"/>
</dbReference>
<dbReference type="Pfam" id="PF04055">
    <property type="entry name" value="Radical_SAM"/>
    <property type="match status" value="1"/>
</dbReference>
<organism evidence="12 13">
    <name type="scientific">Fervidicella metallireducens AeB</name>
    <dbReference type="NCBI Taxonomy" id="1403537"/>
    <lineage>
        <taxon>Bacteria</taxon>
        <taxon>Bacillati</taxon>
        <taxon>Bacillota</taxon>
        <taxon>Clostridia</taxon>
        <taxon>Eubacteriales</taxon>
        <taxon>Clostridiaceae</taxon>
        <taxon>Fervidicella</taxon>
    </lineage>
</organism>
<evidence type="ECO:0000256" key="1">
    <source>
        <dbReference type="ARBA" id="ARBA00003141"/>
    </source>
</evidence>
<evidence type="ECO:0000256" key="5">
    <source>
        <dbReference type="ARBA" id="ARBA00022691"/>
    </source>
</evidence>
<evidence type="ECO:0000256" key="8">
    <source>
        <dbReference type="ARBA" id="ARBA00023004"/>
    </source>
</evidence>
<keyword evidence="12" id="KW-0456">Lyase</keyword>
<evidence type="ECO:0000313" key="12">
    <source>
        <dbReference type="EMBL" id="EYE89463.1"/>
    </source>
</evidence>
<protein>
    <recommendedName>
        <fullName evidence="3 10">Pyruvate formate-lyase-activating enzyme</fullName>
        <ecNumber evidence="10">1.97.1.4</ecNumber>
    </recommendedName>
</protein>
<evidence type="ECO:0000256" key="4">
    <source>
        <dbReference type="ARBA" id="ARBA00022485"/>
    </source>
</evidence>
<dbReference type="EC" id="1.97.1.4" evidence="10"/>
<keyword evidence="13" id="KW-1185">Reference proteome</keyword>
<keyword evidence="8 10" id="KW-0408">Iron</keyword>
<dbReference type="EMBL" id="AZQP01000004">
    <property type="protein sequence ID" value="EYE89463.1"/>
    <property type="molecule type" value="Genomic_DNA"/>
</dbReference>
<keyword evidence="6 10" id="KW-0479">Metal-binding</keyword>
<keyword evidence="7 10" id="KW-0560">Oxidoreductase</keyword>
<evidence type="ECO:0000256" key="2">
    <source>
        <dbReference type="ARBA" id="ARBA00009777"/>
    </source>
</evidence>
<accession>A0A017RXG3</accession>
<feature type="domain" description="Radical SAM core" evidence="11">
    <location>
        <begin position="15"/>
        <end position="236"/>
    </location>
</feature>
<dbReference type="PANTHER" id="PTHR30352">
    <property type="entry name" value="PYRUVATE FORMATE-LYASE-ACTIVATING ENZYME"/>
    <property type="match status" value="1"/>
</dbReference>
<dbReference type="SFLD" id="SFLDG01066">
    <property type="entry name" value="organic_radical-activating_enz"/>
    <property type="match status" value="1"/>
</dbReference>
<keyword evidence="10" id="KW-0963">Cytoplasm</keyword>
<dbReference type="NCBIfam" id="TIGR02493">
    <property type="entry name" value="PFLA"/>
    <property type="match status" value="1"/>
</dbReference>
<dbReference type="InterPro" id="IPR034457">
    <property type="entry name" value="Organic_radical-activating"/>
</dbReference>
<comment type="cofactor">
    <cofactor evidence="10">
        <name>[4Fe-4S] cluster</name>
        <dbReference type="ChEBI" id="CHEBI:49883"/>
    </cofactor>
    <text evidence="10">Binds 1 [4Fe-4S] cluster. The cluster is coordinated with 3 cysteines and an exchangeable S-adenosyl-L-methionine.</text>
</comment>
<dbReference type="PROSITE" id="PS51918">
    <property type="entry name" value="RADICAL_SAM"/>
    <property type="match status" value="1"/>
</dbReference>
<evidence type="ECO:0000313" key="13">
    <source>
        <dbReference type="Proteomes" id="UP000019681"/>
    </source>
</evidence>
<name>A0A017RXG3_9CLOT</name>
<keyword evidence="4 10" id="KW-0004">4Fe-4S</keyword>
<evidence type="ECO:0000259" key="11">
    <source>
        <dbReference type="PROSITE" id="PS51918"/>
    </source>
</evidence>
<dbReference type="SUPFAM" id="SSF102114">
    <property type="entry name" value="Radical SAM enzymes"/>
    <property type="match status" value="1"/>
</dbReference>
<dbReference type="InterPro" id="IPR007197">
    <property type="entry name" value="rSAM"/>
</dbReference>
<dbReference type="InterPro" id="IPR012838">
    <property type="entry name" value="PFL1_activating"/>
</dbReference>
<keyword evidence="12" id="KW-0670">Pyruvate</keyword>
<proteinExistence type="inferred from homology"/>
<dbReference type="STRING" id="1403537.Q428_02450"/>
<dbReference type="GO" id="GO:0043365">
    <property type="term" value="F:[formate-C-acetyltransferase]-activating enzyme activity"/>
    <property type="evidence" value="ECO:0007669"/>
    <property type="project" value="UniProtKB-UniRule"/>
</dbReference>
<dbReference type="PANTHER" id="PTHR30352:SF5">
    <property type="entry name" value="PYRUVATE FORMATE-LYASE 1-ACTIVATING ENZYME"/>
    <property type="match status" value="1"/>
</dbReference>
<dbReference type="GO" id="GO:0051539">
    <property type="term" value="F:4 iron, 4 sulfur cluster binding"/>
    <property type="evidence" value="ECO:0007669"/>
    <property type="project" value="UniProtKB-UniRule"/>
</dbReference>
<dbReference type="InterPro" id="IPR058240">
    <property type="entry name" value="rSAM_sf"/>
</dbReference>
<sequence>MVTGRIHSIETMGLLDGPGIRVVVFMQGCRLRCAYCHNPDTWDTKGGFEITAEELLKKVRRYKVYFSKSGGGVTLSGGDPLMQPQFVAEFFKLCREEGIHTTLDTSGYGSGNYDEVLKYTDLILLDIKHIDDAAHKQLTGLGREGFLQFLEAAKSNGNKIWIRHVVVPGITNGREHIKKLAEFINTIPNVERVELLPYHVHGVDKYKELNIKYRLEGIKPLQKEELEELYQVLNNNLNNKSLT</sequence>
<dbReference type="RefSeq" id="WP_035377819.1">
    <property type="nucleotide sequence ID" value="NZ_AZQP01000004.1"/>
</dbReference>
<dbReference type="SFLD" id="SFLDS00029">
    <property type="entry name" value="Radical_SAM"/>
    <property type="match status" value="1"/>
</dbReference>
<evidence type="ECO:0000256" key="10">
    <source>
        <dbReference type="RuleBase" id="RU362053"/>
    </source>
</evidence>
<dbReference type="OrthoDB" id="9782387at2"/>
<dbReference type="AlphaFoldDB" id="A0A017RXG3"/>